<sequence>MKFVIFSFIAAVAVVFGGGLDIVSDDEGLSRHTFKDILFDLQKFARYYYPHVYDEMFTIVQQSTKFQFENSDQIIESILDVLYNPGQSSPYIQKLFFEFNETFIDVNDDYLSGYSLETDLHGDLQPYYPELSNNEPKFDSHRRYPATTYLNFLNEIFNVLKIKYPSVYVTTELVFRERSGQNGFQAYILKKLTLQNEFGIFLNKRLNKESASSEEIDDEETDNFFDGRLEQELASSEEVVNEETISTNYPTFYADSY</sequence>
<name>A0AC35TWX8_9BILA</name>
<evidence type="ECO:0000313" key="2">
    <source>
        <dbReference type="WBParaSite" id="RSKR_0000480800.1"/>
    </source>
</evidence>
<proteinExistence type="predicted"/>
<protein>
    <submittedName>
        <fullName evidence="2">Egg protein</fullName>
    </submittedName>
</protein>
<organism evidence="1 2">
    <name type="scientific">Rhabditophanes sp. KR3021</name>
    <dbReference type="NCBI Taxonomy" id="114890"/>
    <lineage>
        <taxon>Eukaryota</taxon>
        <taxon>Metazoa</taxon>
        <taxon>Ecdysozoa</taxon>
        <taxon>Nematoda</taxon>
        <taxon>Chromadorea</taxon>
        <taxon>Rhabditida</taxon>
        <taxon>Tylenchina</taxon>
        <taxon>Panagrolaimomorpha</taxon>
        <taxon>Strongyloidoidea</taxon>
        <taxon>Alloionematidae</taxon>
        <taxon>Rhabditophanes</taxon>
    </lineage>
</organism>
<accession>A0AC35TWX8</accession>
<reference evidence="2" key="1">
    <citation type="submission" date="2016-11" db="UniProtKB">
        <authorList>
            <consortium name="WormBaseParasite"/>
        </authorList>
    </citation>
    <scope>IDENTIFICATION</scope>
    <source>
        <strain evidence="2">KR3021</strain>
    </source>
</reference>
<evidence type="ECO:0000313" key="1">
    <source>
        <dbReference type="Proteomes" id="UP000095286"/>
    </source>
</evidence>
<dbReference type="Proteomes" id="UP000095286">
    <property type="component" value="Unplaced"/>
</dbReference>
<dbReference type="WBParaSite" id="RSKR_0000480800.1">
    <property type="protein sequence ID" value="RSKR_0000480800.1"/>
    <property type="gene ID" value="RSKR_0000480800"/>
</dbReference>